<evidence type="ECO:0000313" key="2">
    <source>
        <dbReference type="EMBL" id="GIZ02263.1"/>
    </source>
</evidence>
<reference evidence="2 3" key="1">
    <citation type="submission" date="2021-06" db="EMBL/GenBank/DDBJ databases">
        <title>Caerostris extrusa draft genome.</title>
        <authorList>
            <person name="Kono N."/>
            <person name="Arakawa K."/>
        </authorList>
    </citation>
    <scope>NUCLEOTIDE SEQUENCE [LARGE SCALE GENOMIC DNA]</scope>
</reference>
<dbReference type="Proteomes" id="UP001054945">
    <property type="component" value="Unassembled WGS sequence"/>
</dbReference>
<feature type="region of interest" description="Disordered" evidence="1">
    <location>
        <begin position="194"/>
        <end position="242"/>
    </location>
</feature>
<dbReference type="AlphaFoldDB" id="A0AAV4Y4J9"/>
<protein>
    <submittedName>
        <fullName evidence="2">Uncharacterized protein</fullName>
    </submittedName>
</protein>
<evidence type="ECO:0000313" key="3">
    <source>
        <dbReference type="Proteomes" id="UP001054945"/>
    </source>
</evidence>
<proteinExistence type="predicted"/>
<accession>A0AAV4Y4J9</accession>
<gene>
    <name evidence="2" type="ORF">CEXT_305011</name>
</gene>
<feature type="region of interest" description="Disordered" evidence="1">
    <location>
        <begin position="1"/>
        <end position="26"/>
    </location>
</feature>
<name>A0AAV4Y4J9_CAEEX</name>
<comment type="caution">
    <text evidence="2">The sequence shown here is derived from an EMBL/GenBank/DDBJ whole genome shotgun (WGS) entry which is preliminary data.</text>
</comment>
<sequence length="381" mass="42441">MKSGEKEKRRVKVRRTISESCKNERDPRGKKKLRAIFISRYKNFMENEYQANRSWHYRYPSFLIPIKVYQVNCSTFQTPCMLRGPGRELPRPSVSHPVFPPVPELESQSGVRGALGWPQLLQEPWWIGDSTLVLHRRPAHQERSVRHSKMCRVHVAVHLPAFPGGGHPDVRPPRPVVPKTEEEVVRLQTLTPQHLGAAHPHPPPELPALPSPADRAPEVHAQDSSGHPRGLTPVHSLPARTGRRNLRKGLQVLILLHAPFFFRASGKFCIPLDIRKSAMCLSDLFVRKGDAPPPHSSNGTTVVSPVAIKKTLKEAASTSTRQEFCREVETVANSAAPQCRLPGGGVPARGTPLHAVRIHVPVRPARVPACPLSAFGHRCQK</sequence>
<keyword evidence="3" id="KW-1185">Reference proteome</keyword>
<dbReference type="EMBL" id="BPLR01001423">
    <property type="protein sequence ID" value="GIZ02263.1"/>
    <property type="molecule type" value="Genomic_DNA"/>
</dbReference>
<evidence type="ECO:0000256" key="1">
    <source>
        <dbReference type="SAM" id="MobiDB-lite"/>
    </source>
</evidence>
<feature type="compositionally biased region" description="Pro residues" evidence="1">
    <location>
        <begin position="200"/>
        <end position="210"/>
    </location>
</feature>
<organism evidence="2 3">
    <name type="scientific">Caerostris extrusa</name>
    <name type="common">Bark spider</name>
    <name type="synonym">Caerostris bankana</name>
    <dbReference type="NCBI Taxonomy" id="172846"/>
    <lineage>
        <taxon>Eukaryota</taxon>
        <taxon>Metazoa</taxon>
        <taxon>Ecdysozoa</taxon>
        <taxon>Arthropoda</taxon>
        <taxon>Chelicerata</taxon>
        <taxon>Arachnida</taxon>
        <taxon>Araneae</taxon>
        <taxon>Araneomorphae</taxon>
        <taxon>Entelegynae</taxon>
        <taxon>Araneoidea</taxon>
        <taxon>Araneidae</taxon>
        <taxon>Caerostris</taxon>
    </lineage>
</organism>